<accession>A0AAP5LQB6</accession>
<dbReference type="Gene3D" id="3.40.50.360">
    <property type="match status" value="1"/>
</dbReference>
<dbReference type="InterPro" id="IPR029039">
    <property type="entry name" value="Flavoprotein-like_sf"/>
</dbReference>
<protein>
    <submittedName>
        <fullName evidence="1">Multimeric flavodoxin WrbA</fullName>
    </submittedName>
</protein>
<dbReference type="EMBL" id="JAVDTR010000004">
    <property type="protein sequence ID" value="MDR6723319.1"/>
    <property type="molecule type" value="Genomic_DNA"/>
</dbReference>
<proteinExistence type="predicted"/>
<organism evidence="1 2">
    <name type="scientific">Paenibacillus amylolyticus</name>
    <dbReference type="NCBI Taxonomy" id="1451"/>
    <lineage>
        <taxon>Bacteria</taxon>
        <taxon>Bacillati</taxon>
        <taxon>Bacillota</taxon>
        <taxon>Bacilli</taxon>
        <taxon>Bacillales</taxon>
        <taxon>Paenibacillaceae</taxon>
        <taxon>Paenibacillus</taxon>
    </lineage>
</organism>
<sequence length="212" mass="24248">MKIAMINGSPKVRQSNSAFMLQALEPLIHEEHEVTHFPIRQRALTDVQYIELCDMDVLVIASPLYVDGLPSHLFSMLVTLEKFMRTERNKDIYLYVMMNNGFYEGHQSQIAIEIIQNWCQRSGVTFGQGLGQGGGEMLGFLEKVPLGHGPLRNLGRAIQELAHHINTQGTGQSRFFSPNFPRFAWKWAAKRSFWEATAKKNGLKKKDMLRRL</sequence>
<dbReference type="RefSeq" id="WP_310138364.1">
    <property type="nucleotide sequence ID" value="NZ_JAVDTR010000004.1"/>
</dbReference>
<name>A0AAP5LQB6_PAEAM</name>
<dbReference type="SUPFAM" id="SSF52218">
    <property type="entry name" value="Flavoproteins"/>
    <property type="match status" value="1"/>
</dbReference>
<dbReference type="AlphaFoldDB" id="A0AAP5LQB6"/>
<gene>
    <name evidence="1" type="ORF">J2W91_001771</name>
</gene>
<dbReference type="Proteomes" id="UP001254832">
    <property type="component" value="Unassembled WGS sequence"/>
</dbReference>
<comment type="caution">
    <text evidence="1">The sequence shown here is derived from an EMBL/GenBank/DDBJ whole genome shotgun (WGS) entry which is preliminary data.</text>
</comment>
<evidence type="ECO:0000313" key="1">
    <source>
        <dbReference type="EMBL" id="MDR6723319.1"/>
    </source>
</evidence>
<reference evidence="1" key="1">
    <citation type="submission" date="2023-07" db="EMBL/GenBank/DDBJ databases">
        <title>Sorghum-associated microbial communities from plants grown in Nebraska, USA.</title>
        <authorList>
            <person name="Schachtman D."/>
        </authorList>
    </citation>
    <scope>NUCLEOTIDE SEQUENCE</scope>
    <source>
        <strain evidence="1">BE80</strain>
    </source>
</reference>
<evidence type="ECO:0000313" key="2">
    <source>
        <dbReference type="Proteomes" id="UP001254832"/>
    </source>
</evidence>